<dbReference type="AlphaFoldDB" id="A0A0C2GIV1"/>
<evidence type="ECO:0000256" key="1">
    <source>
        <dbReference type="ARBA" id="ARBA00004123"/>
    </source>
</evidence>
<dbReference type="GO" id="GO:0005634">
    <property type="term" value="C:nucleus"/>
    <property type="evidence" value="ECO:0007669"/>
    <property type="project" value="UniProtKB-SubCell"/>
</dbReference>
<name>A0A0C2GIV1_9BILA</name>
<protein>
    <submittedName>
        <fullName evidence="5">Leucine Rich repeat-containing domain protein</fullName>
    </submittedName>
</protein>
<organism evidence="5 6">
    <name type="scientific">Ancylostoma duodenale</name>
    <dbReference type="NCBI Taxonomy" id="51022"/>
    <lineage>
        <taxon>Eukaryota</taxon>
        <taxon>Metazoa</taxon>
        <taxon>Ecdysozoa</taxon>
        <taxon>Nematoda</taxon>
        <taxon>Chromadorea</taxon>
        <taxon>Rhabditida</taxon>
        <taxon>Rhabditina</taxon>
        <taxon>Rhabditomorpha</taxon>
        <taxon>Strongyloidea</taxon>
        <taxon>Ancylostomatidae</taxon>
        <taxon>Ancylostomatinae</taxon>
        <taxon>Ancylostoma</taxon>
    </lineage>
</organism>
<keyword evidence="2" id="KW-0433">Leucine-rich repeat</keyword>
<evidence type="ECO:0000256" key="4">
    <source>
        <dbReference type="ARBA" id="ARBA00023242"/>
    </source>
</evidence>
<evidence type="ECO:0000313" key="5">
    <source>
        <dbReference type="EMBL" id="KIH57006.1"/>
    </source>
</evidence>
<proteinExistence type="predicted"/>
<sequence>MSVSVEGVEERIEGEDCADKEENVIEVDRDAISLDLTRTRLMKIEGFEFLHKIEKIENLSTLVNLETLDLSFNRITKIENLEQLTNLKTLYLVHNKISKIEGLETVRRKRVSHHFVTHYSRRGENNPH</sequence>
<keyword evidence="4" id="KW-0539">Nucleus</keyword>
<dbReference type="PROSITE" id="PS51450">
    <property type="entry name" value="LRR"/>
    <property type="match status" value="2"/>
</dbReference>
<comment type="subcellular location">
    <subcellularLocation>
        <location evidence="1">Nucleus</location>
    </subcellularLocation>
</comment>
<dbReference type="Proteomes" id="UP000054047">
    <property type="component" value="Unassembled WGS sequence"/>
</dbReference>
<dbReference type="OrthoDB" id="7451790at2759"/>
<dbReference type="Pfam" id="PF12799">
    <property type="entry name" value="LRR_4"/>
    <property type="match status" value="1"/>
</dbReference>
<evidence type="ECO:0000313" key="6">
    <source>
        <dbReference type="Proteomes" id="UP000054047"/>
    </source>
</evidence>
<dbReference type="InterPro" id="IPR001611">
    <property type="entry name" value="Leu-rich_rpt"/>
</dbReference>
<dbReference type="PANTHER" id="PTHR45973">
    <property type="entry name" value="PROTEIN PHOSPHATASE 1 REGULATORY SUBUNIT SDS22-RELATED"/>
    <property type="match status" value="1"/>
</dbReference>
<keyword evidence="3" id="KW-0677">Repeat</keyword>
<dbReference type="InterPro" id="IPR025875">
    <property type="entry name" value="Leu-rich_rpt_4"/>
</dbReference>
<dbReference type="SUPFAM" id="SSF52058">
    <property type="entry name" value="L domain-like"/>
    <property type="match status" value="1"/>
</dbReference>
<gene>
    <name evidence="5" type="ORF">ANCDUO_12811</name>
</gene>
<dbReference type="SMART" id="SM00365">
    <property type="entry name" value="LRR_SD22"/>
    <property type="match status" value="3"/>
</dbReference>
<dbReference type="InterPro" id="IPR032675">
    <property type="entry name" value="LRR_dom_sf"/>
</dbReference>
<keyword evidence="6" id="KW-1185">Reference proteome</keyword>
<evidence type="ECO:0000256" key="3">
    <source>
        <dbReference type="ARBA" id="ARBA00022737"/>
    </source>
</evidence>
<dbReference type="PANTHER" id="PTHR45973:SF23">
    <property type="entry name" value="PROTEIN PHOSPHATASE 1 REGULATORY SUBUNIT 7"/>
    <property type="match status" value="1"/>
</dbReference>
<dbReference type="InterPro" id="IPR050576">
    <property type="entry name" value="Cilia_flagella_integrity"/>
</dbReference>
<accession>A0A0C2GIV1</accession>
<dbReference type="Gene3D" id="3.80.10.10">
    <property type="entry name" value="Ribonuclease Inhibitor"/>
    <property type="match status" value="1"/>
</dbReference>
<dbReference type="EMBL" id="KN734968">
    <property type="protein sequence ID" value="KIH57006.1"/>
    <property type="molecule type" value="Genomic_DNA"/>
</dbReference>
<evidence type="ECO:0000256" key="2">
    <source>
        <dbReference type="ARBA" id="ARBA00022614"/>
    </source>
</evidence>
<reference evidence="5 6" key="1">
    <citation type="submission" date="2013-12" db="EMBL/GenBank/DDBJ databases">
        <title>Draft genome of the parsitic nematode Ancylostoma duodenale.</title>
        <authorList>
            <person name="Mitreva M."/>
        </authorList>
    </citation>
    <scope>NUCLEOTIDE SEQUENCE [LARGE SCALE GENOMIC DNA]</scope>
    <source>
        <strain evidence="5 6">Zhejiang</strain>
    </source>
</reference>